<organism evidence="2 3">
    <name type="scientific">Acipenser oxyrinchus oxyrinchus</name>
    <dbReference type="NCBI Taxonomy" id="40147"/>
    <lineage>
        <taxon>Eukaryota</taxon>
        <taxon>Metazoa</taxon>
        <taxon>Chordata</taxon>
        <taxon>Craniata</taxon>
        <taxon>Vertebrata</taxon>
        <taxon>Euteleostomi</taxon>
        <taxon>Actinopterygii</taxon>
        <taxon>Chondrostei</taxon>
        <taxon>Acipenseriformes</taxon>
        <taxon>Acipenseridae</taxon>
        <taxon>Acipenser</taxon>
    </lineage>
</organism>
<feature type="region of interest" description="Disordered" evidence="1">
    <location>
        <begin position="1"/>
        <end position="24"/>
    </location>
</feature>
<gene>
    <name evidence="2" type="primary">Gvin1</name>
    <name evidence="2" type="ORF">AOXY_G37761</name>
</gene>
<evidence type="ECO:0000313" key="3">
    <source>
        <dbReference type="Proteomes" id="UP001230051"/>
    </source>
</evidence>
<feature type="compositionally biased region" description="Basic and acidic residues" evidence="1">
    <location>
        <begin position="83"/>
        <end position="116"/>
    </location>
</feature>
<comment type="caution">
    <text evidence="2">The sequence shown here is derived from an EMBL/GenBank/DDBJ whole genome shotgun (WGS) entry which is preliminary data.</text>
</comment>
<evidence type="ECO:0000256" key="1">
    <source>
        <dbReference type="SAM" id="MobiDB-lite"/>
    </source>
</evidence>
<accession>A0AAD8CEJ6</accession>
<evidence type="ECO:0000313" key="2">
    <source>
        <dbReference type="EMBL" id="KAK1138627.1"/>
    </source>
</evidence>
<dbReference type="EMBL" id="JAGXEW010000521">
    <property type="protein sequence ID" value="KAK1138627.1"/>
    <property type="molecule type" value="Genomic_DNA"/>
</dbReference>
<dbReference type="AlphaFoldDB" id="A0AAD8CEJ6"/>
<dbReference type="Proteomes" id="UP001230051">
    <property type="component" value="Unassembled WGS sequence"/>
</dbReference>
<name>A0AAD8CEJ6_ACIOX</name>
<keyword evidence="3" id="KW-1185">Reference proteome</keyword>
<proteinExistence type="predicted"/>
<reference evidence="2" key="1">
    <citation type="submission" date="2022-02" db="EMBL/GenBank/DDBJ databases">
        <title>Atlantic sturgeon de novo genome assembly.</title>
        <authorList>
            <person name="Stock M."/>
            <person name="Klopp C."/>
            <person name="Guiguen Y."/>
            <person name="Cabau C."/>
            <person name="Parinello H."/>
            <person name="Santidrian Yebra-Pimentel E."/>
            <person name="Kuhl H."/>
            <person name="Dirks R.P."/>
            <person name="Guessner J."/>
            <person name="Wuertz S."/>
            <person name="Du K."/>
            <person name="Schartl M."/>
        </authorList>
    </citation>
    <scope>NUCLEOTIDE SEQUENCE</scope>
    <source>
        <strain evidence="2">STURGEONOMICS-FGT-2020</strain>
        <tissue evidence="2">Whole blood</tissue>
    </source>
</reference>
<feature type="compositionally biased region" description="Basic and acidic residues" evidence="1">
    <location>
        <begin position="129"/>
        <end position="143"/>
    </location>
</feature>
<feature type="region of interest" description="Disordered" evidence="1">
    <location>
        <begin position="83"/>
        <end position="143"/>
    </location>
</feature>
<sequence>MEKETSEGEHQKESDQDRKELEKKLQDVGIDPHIWLPRLRGHLNITRAQALQYVGFKDYQKLQHYCEHEWEKEALQKLLNIQEKRSQSKKRQDDQSKQSKKLQDEWSEAFKKRQQEARSALNELQQMQEKGRNRNDGIVKEKEEQLQRALQGVHLKQTVSCSGKLV</sequence>
<protein>
    <submittedName>
        <fullName evidence="2">Interferon-induced very large GTPase 1-like</fullName>
    </submittedName>
</protein>